<organism evidence="16 17">
    <name type="scientific">Sphingobium baderi</name>
    <dbReference type="NCBI Taxonomy" id="1332080"/>
    <lineage>
        <taxon>Bacteria</taxon>
        <taxon>Pseudomonadati</taxon>
        <taxon>Pseudomonadota</taxon>
        <taxon>Alphaproteobacteria</taxon>
        <taxon>Sphingomonadales</taxon>
        <taxon>Sphingomonadaceae</taxon>
        <taxon>Sphingobium</taxon>
    </lineage>
</organism>
<dbReference type="STRING" id="1332080.ATN00_02480"/>
<comment type="subcellular location">
    <subcellularLocation>
        <location evidence="1 11">Cell outer membrane</location>
        <topology evidence="1 11">Multi-pass membrane protein</topology>
    </subcellularLocation>
</comment>
<feature type="domain" description="TonB-dependent receptor-like beta-barrel" evidence="14">
    <location>
        <begin position="305"/>
        <end position="769"/>
    </location>
</feature>
<dbReference type="PANTHER" id="PTHR32552:SF81">
    <property type="entry name" value="TONB-DEPENDENT OUTER MEMBRANE RECEPTOR"/>
    <property type="match status" value="1"/>
</dbReference>
<accession>A0A0S3EV93</accession>
<evidence type="ECO:0000256" key="5">
    <source>
        <dbReference type="ARBA" id="ARBA00022692"/>
    </source>
</evidence>
<keyword evidence="13" id="KW-0732">Signal</keyword>
<dbReference type="InterPro" id="IPR039426">
    <property type="entry name" value="TonB-dep_rcpt-like"/>
</dbReference>
<feature type="chain" id="PRO_5006611666" description="TonB-dependent receptor" evidence="13">
    <location>
        <begin position="18"/>
        <end position="806"/>
    </location>
</feature>
<keyword evidence="5 11" id="KW-0812">Transmembrane</keyword>
<evidence type="ECO:0000259" key="15">
    <source>
        <dbReference type="Pfam" id="PF07715"/>
    </source>
</evidence>
<keyword evidence="7" id="KW-0406">Ion transport</keyword>
<dbReference type="Gene3D" id="2.40.170.20">
    <property type="entry name" value="TonB-dependent receptor, beta-barrel domain"/>
    <property type="match status" value="2"/>
</dbReference>
<evidence type="ECO:0000256" key="1">
    <source>
        <dbReference type="ARBA" id="ARBA00004571"/>
    </source>
</evidence>
<dbReference type="GO" id="GO:0006826">
    <property type="term" value="P:iron ion transport"/>
    <property type="evidence" value="ECO:0007669"/>
    <property type="project" value="UniProtKB-KW"/>
</dbReference>
<dbReference type="PROSITE" id="PS52016">
    <property type="entry name" value="TONB_DEPENDENT_REC_3"/>
    <property type="match status" value="1"/>
</dbReference>
<keyword evidence="9 11" id="KW-0472">Membrane</keyword>
<evidence type="ECO:0000256" key="13">
    <source>
        <dbReference type="SAM" id="SignalP"/>
    </source>
</evidence>
<keyword evidence="4" id="KW-0410">Iron transport</keyword>
<sequence>MVAITALAMAESASAQAAGETSTATPQATSTASEDQLQDIVVTARRTSEALQTTPVAVTALSGESLVQRQIASVSDLGRTAPSLSVGGGGTGPGSLVFLAIRGQAQNSPTSFSDASVGIYIDGVYVARPVVGNLGFLDMASAEVLRGPQGTLFGRNTTGGALNLTSQKPTDRFEGYAKLGTGNYGQRLVEGVVNIPLTDELATRFAGRYDRHAGYFKNPFLGRRQGDVDGEYYLRGSLKWEPTSLPVTLNIIGDYTHYRDHGAGVSTVAINPDGALASFYALSQAGTPGYENFNFGNAGPITQYLNPQFVPADQRQFLLSNSWRTVYGAPQTGNPKIDNPFSLTKAGSITANLDIDLGDVSIKSITGYRKSHSANSQDLSGTPTGVGGFVSIYHNHQFSEELQLSGSLGRLDYIGGIYYFRESGTEETQSAILYNTPAENFRGSLANYYAESKGVFAQVNYNATDSLRITGGIRYTWDTRFINRHGVDDYRAADPICSGGINAGLPASVAPCDPPNKVKFKYPAWTAGIDYKLSPDIFVYAKTSGASMSGGYNGRPVPPEYSSAFDPEHVKDVEVGIKGEFLNRRLRTNFAFFHAWQSKVQRIVTTTFVDGDGQTQLTQFVSNSGKVRTYGVEFEGTLIPWRGMELTGSAAYLHAAYVRGSRTENQLVNGLVVPVDRSGEPVTQAPKYTANAGATQTFDIDSGKLAFHIDYAYTAARYFDYFTTGDPAQAAAVAIGNESARNKAYSLVNGQISLQMDSGIEFAIWGKNLANEKWFSNAFNSYTGLGSSEQFPSAPRTYGGTVTVRF</sequence>
<evidence type="ECO:0000256" key="7">
    <source>
        <dbReference type="ARBA" id="ARBA00023065"/>
    </source>
</evidence>
<evidence type="ECO:0008006" key="18">
    <source>
        <dbReference type="Google" id="ProtNLM"/>
    </source>
</evidence>
<evidence type="ECO:0000256" key="8">
    <source>
        <dbReference type="ARBA" id="ARBA00023077"/>
    </source>
</evidence>
<evidence type="ECO:0000256" key="2">
    <source>
        <dbReference type="ARBA" id="ARBA00022448"/>
    </source>
</evidence>
<dbReference type="Proteomes" id="UP000056968">
    <property type="component" value="Chromosome"/>
</dbReference>
<evidence type="ECO:0000313" key="17">
    <source>
        <dbReference type="Proteomes" id="UP000056968"/>
    </source>
</evidence>
<evidence type="ECO:0000259" key="14">
    <source>
        <dbReference type="Pfam" id="PF00593"/>
    </source>
</evidence>
<evidence type="ECO:0000256" key="10">
    <source>
        <dbReference type="ARBA" id="ARBA00023237"/>
    </source>
</evidence>
<dbReference type="InterPro" id="IPR036942">
    <property type="entry name" value="Beta-barrel_TonB_sf"/>
</dbReference>
<evidence type="ECO:0000313" key="16">
    <source>
        <dbReference type="EMBL" id="ALR19341.1"/>
    </source>
</evidence>
<proteinExistence type="inferred from homology"/>
<dbReference type="KEGG" id="sbd:ATN00_02480"/>
<evidence type="ECO:0000256" key="4">
    <source>
        <dbReference type="ARBA" id="ARBA00022496"/>
    </source>
</evidence>
<evidence type="ECO:0000256" key="11">
    <source>
        <dbReference type="PROSITE-ProRule" id="PRU01360"/>
    </source>
</evidence>
<evidence type="ECO:0000256" key="6">
    <source>
        <dbReference type="ARBA" id="ARBA00023004"/>
    </source>
</evidence>
<dbReference type="Pfam" id="PF00593">
    <property type="entry name" value="TonB_dep_Rec_b-barrel"/>
    <property type="match status" value="1"/>
</dbReference>
<keyword evidence="2 11" id="KW-0813">Transport</keyword>
<dbReference type="Pfam" id="PF07715">
    <property type="entry name" value="Plug"/>
    <property type="match status" value="1"/>
</dbReference>
<feature type="domain" description="TonB-dependent receptor plug" evidence="15">
    <location>
        <begin position="51"/>
        <end position="161"/>
    </location>
</feature>
<dbReference type="InterPro" id="IPR000531">
    <property type="entry name" value="Beta-barrel_TonB"/>
</dbReference>
<comment type="similarity">
    <text evidence="11 12">Belongs to the TonB-dependent receptor family.</text>
</comment>
<reference evidence="16 17" key="1">
    <citation type="submission" date="2015-11" db="EMBL/GenBank/DDBJ databases">
        <title>A Two-component Flavoprotein Monooxygenase System MeaXY Responsible for para-Hydroxylation of 2-Methyl-6-ethylaniline and 2,6-Diethylaniline in Sphingobium baderi DE-13.</title>
        <authorList>
            <person name="Cheng M."/>
            <person name="Meng Q."/>
            <person name="Yang Y."/>
            <person name="Chu C."/>
            <person name="Yan X."/>
            <person name="He J."/>
            <person name="Li S."/>
        </authorList>
    </citation>
    <scope>NUCLEOTIDE SEQUENCE [LARGE SCALE GENOMIC DNA]</scope>
    <source>
        <strain evidence="16 17">DE-13</strain>
    </source>
</reference>
<keyword evidence="10 11" id="KW-0998">Cell outer membrane</keyword>
<keyword evidence="6" id="KW-0408">Iron</keyword>
<dbReference type="OrthoDB" id="7614057at2"/>
<dbReference type="GO" id="GO:0009279">
    <property type="term" value="C:cell outer membrane"/>
    <property type="evidence" value="ECO:0007669"/>
    <property type="project" value="UniProtKB-SubCell"/>
</dbReference>
<evidence type="ECO:0000256" key="9">
    <source>
        <dbReference type="ARBA" id="ARBA00023136"/>
    </source>
</evidence>
<dbReference type="PANTHER" id="PTHR32552">
    <property type="entry name" value="FERRICHROME IRON RECEPTOR-RELATED"/>
    <property type="match status" value="1"/>
</dbReference>
<keyword evidence="17" id="KW-1185">Reference proteome</keyword>
<evidence type="ECO:0000256" key="12">
    <source>
        <dbReference type="RuleBase" id="RU003357"/>
    </source>
</evidence>
<evidence type="ECO:0000256" key="3">
    <source>
        <dbReference type="ARBA" id="ARBA00022452"/>
    </source>
</evidence>
<keyword evidence="8 12" id="KW-0798">TonB box</keyword>
<keyword evidence="3 11" id="KW-1134">Transmembrane beta strand</keyword>
<feature type="signal peptide" evidence="13">
    <location>
        <begin position="1"/>
        <end position="17"/>
    </location>
</feature>
<protein>
    <recommendedName>
        <fullName evidence="18">TonB-dependent receptor</fullName>
    </recommendedName>
</protein>
<dbReference type="SUPFAM" id="SSF56935">
    <property type="entry name" value="Porins"/>
    <property type="match status" value="1"/>
</dbReference>
<gene>
    <name evidence="16" type="ORF">ATN00_02480</name>
</gene>
<dbReference type="AlphaFoldDB" id="A0A0S3EV93"/>
<dbReference type="InterPro" id="IPR012910">
    <property type="entry name" value="Plug_dom"/>
</dbReference>
<name>A0A0S3EV93_9SPHN</name>
<dbReference type="EMBL" id="CP013264">
    <property type="protein sequence ID" value="ALR19341.1"/>
    <property type="molecule type" value="Genomic_DNA"/>
</dbReference>